<dbReference type="SUPFAM" id="SSF75005">
    <property type="entry name" value="Arabinanase/levansucrase/invertase"/>
    <property type="match status" value="1"/>
</dbReference>
<organism evidence="8 9">
    <name type="scientific">Neoarthrinium moseri</name>
    <dbReference type="NCBI Taxonomy" id="1658444"/>
    <lineage>
        <taxon>Eukaryota</taxon>
        <taxon>Fungi</taxon>
        <taxon>Dikarya</taxon>
        <taxon>Ascomycota</taxon>
        <taxon>Pezizomycotina</taxon>
        <taxon>Sordariomycetes</taxon>
        <taxon>Xylariomycetidae</taxon>
        <taxon>Amphisphaeriales</taxon>
        <taxon>Apiosporaceae</taxon>
        <taxon>Neoarthrinium</taxon>
    </lineage>
</organism>
<keyword evidence="6" id="KW-0732">Signal</keyword>
<protein>
    <recommendedName>
        <fullName evidence="7">Beta-xylosidase C-terminal Concanavalin A-like domain-containing protein</fullName>
    </recommendedName>
</protein>
<evidence type="ECO:0000256" key="6">
    <source>
        <dbReference type="SAM" id="SignalP"/>
    </source>
</evidence>
<keyword evidence="9" id="KW-1185">Reference proteome</keyword>
<keyword evidence="3 5" id="KW-0326">Glycosidase</keyword>
<dbReference type="PANTHER" id="PTHR42812:SF17">
    <property type="entry name" value="BETA-XYLOSIDASE C-TERMINAL CONCANAVALIN A-LIKE DOMAIN-CONTAINING PROTEIN-RELATED"/>
    <property type="match status" value="1"/>
</dbReference>
<gene>
    <name evidence="8" type="ORF">JX265_002073</name>
</gene>
<dbReference type="GO" id="GO:0005975">
    <property type="term" value="P:carbohydrate metabolic process"/>
    <property type="evidence" value="ECO:0007669"/>
    <property type="project" value="InterPro"/>
</dbReference>
<dbReference type="EMBL" id="JAFIMR010000003">
    <property type="protein sequence ID" value="KAI1880452.1"/>
    <property type="molecule type" value="Genomic_DNA"/>
</dbReference>
<evidence type="ECO:0000313" key="8">
    <source>
        <dbReference type="EMBL" id="KAI1880452.1"/>
    </source>
</evidence>
<name>A0A9P9WWG6_9PEZI</name>
<evidence type="ECO:0000256" key="5">
    <source>
        <dbReference type="RuleBase" id="RU361187"/>
    </source>
</evidence>
<reference evidence="8" key="1">
    <citation type="submission" date="2021-03" db="EMBL/GenBank/DDBJ databases">
        <title>Revisited historic fungal species revealed as producer of novel bioactive compounds through whole genome sequencing and comparative genomics.</title>
        <authorList>
            <person name="Vignolle G.A."/>
            <person name="Hochenegger N."/>
            <person name="Mach R.L."/>
            <person name="Mach-Aigner A.R."/>
            <person name="Javad Rahimi M."/>
            <person name="Salim K.A."/>
            <person name="Chan C.M."/>
            <person name="Lim L.B.L."/>
            <person name="Cai F."/>
            <person name="Druzhinina I.S."/>
            <person name="U'Ren J.M."/>
            <person name="Derntl C."/>
        </authorList>
    </citation>
    <scope>NUCLEOTIDE SEQUENCE</scope>
    <source>
        <strain evidence="8">TUCIM 5799</strain>
    </source>
</reference>
<dbReference type="CDD" id="cd18833">
    <property type="entry name" value="GH43_PcXyl-like"/>
    <property type="match status" value="1"/>
</dbReference>
<comment type="similarity">
    <text evidence="1 5">Belongs to the glycosyl hydrolase 43 family.</text>
</comment>
<comment type="caution">
    <text evidence="8">The sequence shown here is derived from an EMBL/GenBank/DDBJ whole genome shotgun (WGS) entry which is preliminary data.</text>
</comment>
<feature type="domain" description="Beta-xylosidase C-terminal Concanavalin A-like" evidence="7">
    <location>
        <begin position="348"/>
        <end position="563"/>
    </location>
</feature>
<dbReference type="SUPFAM" id="SSF49899">
    <property type="entry name" value="Concanavalin A-like lectins/glucanases"/>
    <property type="match status" value="1"/>
</dbReference>
<dbReference type="Pfam" id="PF04616">
    <property type="entry name" value="Glyco_hydro_43"/>
    <property type="match status" value="1"/>
</dbReference>
<feature type="chain" id="PRO_5040445519" description="Beta-xylosidase C-terminal Concanavalin A-like domain-containing protein" evidence="6">
    <location>
        <begin position="22"/>
        <end position="576"/>
    </location>
</feature>
<evidence type="ECO:0000256" key="4">
    <source>
        <dbReference type="PIRSR" id="PIRSR606710-2"/>
    </source>
</evidence>
<feature type="signal peptide" evidence="6">
    <location>
        <begin position="1"/>
        <end position="21"/>
    </location>
</feature>
<dbReference type="InterPro" id="IPR041542">
    <property type="entry name" value="GH43_C2"/>
</dbReference>
<evidence type="ECO:0000256" key="3">
    <source>
        <dbReference type="ARBA" id="ARBA00023295"/>
    </source>
</evidence>
<dbReference type="InterPro" id="IPR051795">
    <property type="entry name" value="Glycosyl_Hydrlase_43"/>
</dbReference>
<dbReference type="Proteomes" id="UP000829685">
    <property type="component" value="Unassembled WGS sequence"/>
</dbReference>
<evidence type="ECO:0000313" key="9">
    <source>
        <dbReference type="Proteomes" id="UP000829685"/>
    </source>
</evidence>
<evidence type="ECO:0000259" key="7">
    <source>
        <dbReference type="Pfam" id="PF17851"/>
    </source>
</evidence>
<dbReference type="PANTHER" id="PTHR42812">
    <property type="entry name" value="BETA-XYLOSIDASE"/>
    <property type="match status" value="1"/>
</dbReference>
<dbReference type="Gene3D" id="2.60.120.200">
    <property type="match status" value="1"/>
</dbReference>
<keyword evidence="2 5" id="KW-0378">Hydrolase</keyword>
<evidence type="ECO:0000256" key="2">
    <source>
        <dbReference type="ARBA" id="ARBA00022801"/>
    </source>
</evidence>
<dbReference type="InterPro" id="IPR023296">
    <property type="entry name" value="Glyco_hydro_beta-prop_sf"/>
</dbReference>
<proteinExistence type="inferred from homology"/>
<dbReference type="Gene3D" id="2.115.10.20">
    <property type="entry name" value="Glycosyl hydrolase domain, family 43"/>
    <property type="match status" value="1"/>
</dbReference>
<feature type="site" description="Important for catalytic activity, responsible for pKa modulation of the active site Glu and correct orientation of both the proton donor and substrate" evidence="4">
    <location>
        <position position="160"/>
    </location>
</feature>
<dbReference type="Pfam" id="PF17851">
    <property type="entry name" value="GH43_C2"/>
    <property type="match status" value="1"/>
</dbReference>
<dbReference type="AlphaFoldDB" id="A0A9P9WWG6"/>
<dbReference type="GO" id="GO:0004553">
    <property type="term" value="F:hydrolase activity, hydrolyzing O-glycosyl compounds"/>
    <property type="evidence" value="ECO:0007669"/>
    <property type="project" value="InterPro"/>
</dbReference>
<accession>A0A9P9WWG6</accession>
<dbReference type="InterPro" id="IPR006710">
    <property type="entry name" value="Glyco_hydro_43"/>
</dbReference>
<sequence>MTQLFHLLLYFAALAIVPGCCDRVNKTFTNPVLPGWNSDPSCVFVKELDNTFFCTTSTFLVFPGVPLYASKDLQNWKLVSHALNRQEQLPELSSRSGSQMEGIWASTIRYHEGKLHIITAYISYSASWAPKILLFSTTDPYNDTAWSDPVRVENPSNDIDPDLFFDDDGKVYMAVAGGIWISEIDITTGAASEPFQVWNGTGERNPEGPHLMKKDGYYYLWIGEGGTETNHTVTIARSTDIHGPYEGYPGNPLLTAKNTDEYFQTVGHADFFQDDDGNWWGAALSTRSGPEWEIYPMGRETVLFPMTWALGNWPTAETVRGNMTGPLPPLNKDVPTEGPFWDDADVVDFAPGSSIPKNFVFWRPPKSNLFAISPPDRPNTLQINPSRTNLSTDASFDPAIDGLGFVARKQTSSLFKFSVDLDFSPTVENEEAGISVFLTEVQHIDLGIILLSNASGSLELSLRFRVEASGKPNTTVPEESIILIPDDWSVGAIRLSVYTCDDGTYVFSASSTSDEDDSKVLGSASAAIVSGGSGPFTGTIIGAYATRNGGNGSTPAYFSRWRYDPVAQEIAAGEFV</sequence>
<evidence type="ECO:0000256" key="1">
    <source>
        <dbReference type="ARBA" id="ARBA00009865"/>
    </source>
</evidence>
<dbReference type="InterPro" id="IPR013320">
    <property type="entry name" value="ConA-like_dom_sf"/>
</dbReference>